<evidence type="ECO:0000259" key="2">
    <source>
        <dbReference type="Pfam" id="PF09994"/>
    </source>
</evidence>
<sequence>MSLENLNDAHVRMETTVTMVGGSDEPIASPSSFSGKQKEASGPTIVIDGVPVVPVTSVNDTTIPPNHPCRTLVVCFDGTGDQFDEDNSNIVEFVGLLKKDDPSKQMVYYQSGIGTFTSPQYSTSRIASNISLFLDKAFAWNLEAHVTGGYEFLMQNYRPSDKICIFGFSRGSYTAQCLAGMLQKVGLLPAFNNQQIPFAYKMYKAADRAGFTQSGEFKRKFGNEVKIEFIGLWDTVNSVGLTPRRMPFTLSNTAVRTFRHAVALDEHRAKFKPVHWHRPNQRRPKLAKIPVGEFAMTIFEGMFADDFELEGEEEGGTNIDEVWFAGCHCDIGGGSVKNSVKTSLARIPLRWMIRECFKMDSGILFRADRLKTVNLDPNTLYPEISRRPEALPLTTLAADDMYIKHMNPQDRVMEPGPFAWFFELFKKSTVAGESQSDEENDNTLEVPIDSEELADLKDSLAPIHDQLELNRFWWIAEYIPFKQRYQEVDKKLQLHPEVRKMNEGLGRKIPTYQGNECAYVPVRVHRTVKTRMAAAFRNGDKYAPRVLNFDEERVEWVD</sequence>
<evidence type="ECO:0000256" key="1">
    <source>
        <dbReference type="SAM" id="MobiDB-lite"/>
    </source>
</evidence>
<feature type="domain" description="T6SS Phospholipase effector Tle1-like catalytic" evidence="2">
    <location>
        <begin position="70"/>
        <end position="355"/>
    </location>
</feature>
<organism evidence="3 4">
    <name type="scientific">Hebeloma cylindrosporum</name>
    <dbReference type="NCBI Taxonomy" id="76867"/>
    <lineage>
        <taxon>Eukaryota</taxon>
        <taxon>Fungi</taxon>
        <taxon>Dikarya</taxon>
        <taxon>Basidiomycota</taxon>
        <taxon>Agaricomycotina</taxon>
        <taxon>Agaricomycetes</taxon>
        <taxon>Agaricomycetidae</taxon>
        <taxon>Agaricales</taxon>
        <taxon>Agaricineae</taxon>
        <taxon>Hymenogastraceae</taxon>
        <taxon>Hebeloma</taxon>
    </lineage>
</organism>
<dbReference type="PANTHER" id="PTHR33840">
    <property type="match status" value="1"/>
</dbReference>
<dbReference type="STRING" id="686832.A0A0C2YJ45"/>
<dbReference type="Pfam" id="PF09994">
    <property type="entry name" value="T6SS_Tle1-like_cat"/>
    <property type="match status" value="1"/>
</dbReference>
<dbReference type="PANTHER" id="PTHR33840:SF2">
    <property type="entry name" value="TLE1 PHOSPHOLIPASE DOMAIN-CONTAINING PROTEIN"/>
    <property type="match status" value="1"/>
</dbReference>
<name>A0A0C2YJ45_HEBCY</name>
<dbReference type="Proteomes" id="UP000053424">
    <property type="component" value="Unassembled WGS sequence"/>
</dbReference>
<feature type="region of interest" description="Disordered" evidence="1">
    <location>
        <begin position="21"/>
        <end position="40"/>
    </location>
</feature>
<reference evidence="3 4" key="1">
    <citation type="submission" date="2014-04" db="EMBL/GenBank/DDBJ databases">
        <authorList>
            <consortium name="DOE Joint Genome Institute"/>
            <person name="Kuo A."/>
            <person name="Gay G."/>
            <person name="Dore J."/>
            <person name="Kohler A."/>
            <person name="Nagy L.G."/>
            <person name="Floudas D."/>
            <person name="Copeland A."/>
            <person name="Barry K.W."/>
            <person name="Cichocki N."/>
            <person name="Veneault-Fourrey C."/>
            <person name="LaButti K."/>
            <person name="Lindquist E.A."/>
            <person name="Lipzen A."/>
            <person name="Lundell T."/>
            <person name="Morin E."/>
            <person name="Murat C."/>
            <person name="Sun H."/>
            <person name="Tunlid A."/>
            <person name="Henrissat B."/>
            <person name="Grigoriev I.V."/>
            <person name="Hibbett D.S."/>
            <person name="Martin F."/>
            <person name="Nordberg H.P."/>
            <person name="Cantor M.N."/>
            <person name="Hua S.X."/>
        </authorList>
    </citation>
    <scope>NUCLEOTIDE SEQUENCE [LARGE SCALE GENOMIC DNA]</scope>
    <source>
        <strain evidence="4">h7</strain>
    </source>
</reference>
<dbReference type="EMBL" id="KN831781">
    <property type="protein sequence ID" value="KIM41062.1"/>
    <property type="molecule type" value="Genomic_DNA"/>
</dbReference>
<protein>
    <recommendedName>
        <fullName evidence="2">T6SS Phospholipase effector Tle1-like catalytic domain-containing protein</fullName>
    </recommendedName>
</protein>
<dbReference type="OrthoDB" id="3162439at2759"/>
<dbReference type="AlphaFoldDB" id="A0A0C2YJ45"/>
<dbReference type="InterPro" id="IPR018712">
    <property type="entry name" value="Tle1-like_cat"/>
</dbReference>
<gene>
    <name evidence="3" type="ORF">M413DRAFT_28146</name>
</gene>
<proteinExistence type="predicted"/>
<evidence type="ECO:0000313" key="4">
    <source>
        <dbReference type="Proteomes" id="UP000053424"/>
    </source>
</evidence>
<reference evidence="4" key="2">
    <citation type="submission" date="2015-01" db="EMBL/GenBank/DDBJ databases">
        <title>Evolutionary Origins and Diversification of the Mycorrhizal Mutualists.</title>
        <authorList>
            <consortium name="DOE Joint Genome Institute"/>
            <consortium name="Mycorrhizal Genomics Consortium"/>
            <person name="Kohler A."/>
            <person name="Kuo A."/>
            <person name="Nagy L.G."/>
            <person name="Floudas D."/>
            <person name="Copeland A."/>
            <person name="Barry K.W."/>
            <person name="Cichocki N."/>
            <person name="Veneault-Fourrey C."/>
            <person name="LaButti K."/>
            <person name="Lindquist E.A."/>
            <person name="Lipzen A."/>
            <person name="Lundell T."/>
            <person name="Morin E."/>
            <person name="Murat C."/>
            <person name="Riley R."/>
            <person name="Ohm R."/>
            <person name="Sun H."/>
            <person name="Tunlid A."/>
            <person name="Henrissat B."/>
            <person name="Grigoriev I.V."/>
            <person name="Hibbett D.S."/>
            <person name="Martin F."/>
        </authorList>
    </citation>
    <scope>NUCLEOTIDE SEQUENCE [LARGE SCALE GENOMIC DNA]</scope>
    <source>
        <strain evidence="4">h7</strain>
    </source>
</reference>
<evidence type="ECO:0000313" key="3">
    <source>
        <dbReference type="EMBL" id="KIM41062.1"/>
    </source>
</evidence>
<dbReference type="HOGENOM" id="CLU_005049_5_0_1"/>
<accession>A0A0C2YJ45</accession>
<keyword evidence="4" id="KW-1185">Reference proteome</keyword>